<evidence type="ECO:0000256" key="9">
    <source>
        <dbReference type="SAM" id="MobiDB-lite"/>
    </source>
</evidence>
<dbReference type="Pfam" id="PF00355">
    <property type="entry name" value="Rieske"/>
    <property type="match status" value="1"/>
</dbReference>
<dbReference type="SUPFAM" id="SSF50022">
    <property type="entry name" value="ISP domain"/>
    <property type="match status" value="1"/>
</dbReference>
<feature type="domain" description="Rieske" evidence="10">
    <location>
        <begin position="44"/>
        <end position="142"/>
    </location>
</feature>
<comment type="similarity">
    <text evidence="1">Belongs to the bacterial ring-hydroxylating dioxygenase alpha subunit family.</text>
</comment>
<keyword evidence="2" id="KW-0001">2Fe-2S</keyword>
<keyword evidence="12" id="KW-1185">Reference proteome</keyword>
<keyword evidence="6" id="KW-0408">Iron</keyword>
<dbReference type="CDD" id="cd03469">
    <property type="entry name" value="Rieske_RO_Alpha_N"/>
    <property type="match status" value="1"/>
</dbReference>
<dbReference type="InterPro" id="IPR015879">
    <property type="entry name" value="Ring_hydroxy_dOase_asu_C_dom"/>
</dbReference>
<dbReference type="PANTHER" id="PTHR43756:SF1">
    <property type="entry name" value="3-PHENYLPROPIONATE_CINNAMIC ACID DIOXYGENASE SUBUNIT ALPHA"/>
    <property type="match status" value="1"/>
</dbReference>
<evidence type="ECO:0000256" key="6">
    <source>
        <dbReference type="ARBA" id="ARBA00023004"/>
    </source>
</evidence>
<dbReference type="RefSeq" id="WP_201880178.1">
    <property type="nucleotide sequence ID" value="NZ_JAERRF010000024.1"/>
</dbReference>
<feature type="compositionally biased region" description="Basic and acidic residues" evidence="9">
    <location>
        <begin position="434"/>
        <end position="445"/>
    </location>
</feature>
<evidence type="ECO:0000256" key="5">
    <source>
        <dbReference type="ARBA" id="ARBA00023002"/>
    </source>
</evidence>
<dbReference type="EMBL" id="JAERRF010000024">
    <property type="protein sequence ID" value="MBL1101001.1"/>
    <property type="molecule type" value="Genomic_DNA"/>
</dbReference>
<dbReference type="InterPro" id="IPR001663">
    <property type="entry name" value="Rng_hydr_dOase-A"/>
</dbReference>
<dbReference type="Proteomes" id="UP000634229">
    <property type="component" value="Unassembled WGS sequence"/>
</dbReference>
<dbReference type="PROSITE" id="PS00570">
    <property type="entry name" value="RING_HYDROXYL_ALPHA"/>
    <property type="match status" value="1"/>
</dbReference>
<evidence type="ECO:0000256" key="2">
    <source>
        <dbReference type="ARBA" id="ARBA00022714"/>
    </source>
</evidence>
<evidence type="ECO:0000256" key="7">
    <source>
        <dbReference type="ARBA" id="ARBA00023014"/>
    </source>
</evidence>
<dbReference type="Gene3D" id="2.102.10.10">
    <property type="entry name" value="Rieske [2Fe-2S] iron-sulphur domain"/>
    <property type="match status" value="1"/>
</dbReference>
<evidence type="ECO:0000256" key="1">
    <source>
        <dbReference type="ARBA" id="ARBA00008751"/>
    </source>
</evidence>
<proteinExistence type="inferred from homology"/>
<keyword evidence="3" id="KW-0479">Metal-binding</keyword>
<comment type="caution">
    <text evidence="11">The sequence shown here is derived from an EMBL/GenBank/DDBJ whole genome shotgun (WGS) entry which is preliminary data.</text>
</comment>
<dbReference type="SUPFAM" id="SSF55961">
    <property type="entry name" value="Bet v1-like"/>
    <property type="match status" value="1"/>
</dbReference>
<evidence type="ECO:0000256" key="8">
    <source>
        <dbReference type="ARBA" id="ARBA00023027"/>
    </source>
</evidence>
<accession>A0ABS1NLL9</accession>
<keyword evidence="8" id="KW-0520">NAD</keyword>
<gene>
    <name evidence="11" type="ORF">JK363_30910</name>
</gene>
<dbReference type="PROSITE" id="PS51296">
    <property type="entry name" value="RIESKE"/>
    <property type="match status" value="1"/>
</dbReference>
<keyword evidence="4" id="KW-0223">Dioxygenase</keyword>
<feature type="region of interest" description="Disordered" evidence="9">
    <location>
        <begin position="426"/>
        <end position="445"/>
    </location>
</feature>
<keyword evidence="7" id="KW-0411">Iron-sulfur</keyword>
<evidence type="ECO:0000313" key="12">
    <source>
        <dbReference type="Proteomes" id="UP000634229"/>
    </source>
</evidence>
<protein>
    <submittedName>
        <fullName evidence="11">Rieske 2Fe-2S domain-containing protein</fullName>
    </submittedName>
</protein>
<reference evidence="11 12" key="1">
    <citation type="submission" date="2021-01" db="EMBL/GenBank/DDBJ databases">
        <title>WGS of actinomycetes isolated from Thailand.</title>
        <authorList>
            <person name="Thawai C."/>
        </authorList>
    </citation>
    <scope>NUCLEOTIDE SEQUENCE [LARGE SCALE GENOMIC DNA]</scope>
    <source>
        <strain evidence="11 12">CA1R205</strain>
    </source>
</reference>
<sequence length="445" mass="49516">MSEASDLNEILALEGLSNGRLDRNIFHHPGIYEREMKNIFARCWLFLAHESQVPEPGRFRTTLMGQDSVVVVRGDDNQIRAFLNTCPHRGNLLVGPQRGRAKSFICPYHRWSFNLAGELTGTHERHAFDCSPDFDPSNFGLVPVAQVDFYKGLVFGTLDPAAPPLKSYLGDFTFLLDAILDNDPGGTEFIPMPVRSVIKCNWKEGALNFVGDALHAQPTHVAGARAMMRRQVPQLGGQDNPSYQAMANGHGWEWSERYPLGGAATLNSPAVLQYLKEHQKQFEERLGPERSKMVAAISSANIFPNFSFAPGINTFRVWHPRGPGITMLETFILVNRNAPPEVKAAWRRGNQRTFSPTGAFEPDDVSLFQGVTRSHQGRATRSHRLYCGLGSRERVAHPAFPESLRITEGQISDANTRGYLEHYSQLMTAPSPPKDARDHAAGDAE</sequence>
<dbReference type="InterPro" id="IPR017941">
    <property type="entry name" value="Rieske_2Fe-2S"/>
</dbReference>
<dbReference type="Gene3D" id="3.90.380.10">
    <property type="entry name" value="Naphthalene 1,2-dioxygenase Alpha Subunit, Chain A, domain 1"/>
    <property type="match status" value="1"/>
</dbReference>
<dbReference type="InterPro" id="IPR015881">
    <property type="entry name" value="ARHD_Rieske_2Fe_2S"/>
</dbReference>
<evidence type="ECO:0000313" key="11">
    <source>
        <dbReference type="EMBL" id="MBL1101001.1"/>
    </source>
</evidence>
<evidence type="ECO:0000259" key="10">
    <source>
        <dbReference type="PROSITE" id="PS51296"/>
    </source>
</evidence>
<keyword evidence="5" id="KW-0560">Oxidoreductase</keyword>
<dbReference type="InterPro" id="IPR036922">
    <property type="entry name" value="Rieske_2Fe-2S_sf"/>
</dbReference>
<dbReference type="PRINTS" id="PR00090">
    <property type="entry name" value="RNGDIOXGNASE"/>
</dbReference>
<dbReference type="PANTHER" id="PTHR43756">
    <property type="entry name" value="CHOLINE MONOOXYGENASE, CHLOROPLASTIC"/>
    <property type="match status" value="1"/>
</dbReference>
<evidence type="ECO:0000256" key="4">
    <source>
        <dbReference type="ARBA" id="ARBA00022964"/>
    </source>
</evidence>
<evidence type="ECO:0000256" key="3">
    <source>
        <dbReference type="ARBA" id="ARBA00022723"/>
    </source>
</evidence>
<organism evidence="11 12">
    <name type="scientific">Streptomyces coffeae</name>
    <dbReference type="NCBI Taxonomy" id="621382"/>
    <lineage>
        <taxon>Bacteria</taxon>
        <taxon>Bacillati</taxon>
        <taxon>Actinomycetota</taxon>
        <taxon>Actinomycetes</taxon>
        <taxon>Kitasatosporales</taxon>
        <taxon>Streptomycetaceae</taxon>
        <taxon>Streptomyces</taxon>
    </lineage>
</organism>
<name>A0ABS1NLL9_9ACTN</name>
<dbReference type="Pfam" id="PF00848">
    <property type="entry name" value="Ring_hydroxyl_A"/>
    <property type="match status" value="1"/>
</dbReference>